<comment type="catalytic activity">
    <reaction evidence="6">
        <text>orotidine 5'-phosphate + diphosphate = orotate + 5-phospho-alpha-D-ribose 1-diphosphate</text>
        <dbReference type="Rhea" id="RHEA:10380"/>
        <dbReference type="ChEBI" id="CHEBI:30839"/>
        <dbReference type="ChEBI" id="CHEBI:33019"/>
        <dbReference type="ChEBI" id="CHEBI:57538"/>
        <dbReference type="ChEBI" id="CHEBI:58017"/>
        <dbReference type="EC" id="2.4.2.10"/>
    </reaction>
</comment>
<dbReference type="Pfam" id="PF00156">
    <property type="entry name" value="Pribosyltran"/>
    <property type="match status" value="1"/>
</dbReference>
<evidence type="ECO:0000256" key="6">
    <source>
        <dbReference type="HAMAP-Rule" id="MF_01208"/>
    </source>
</evidence>
<dbReference type="InterPro" id="IPR029057">
    <property type="entry name" value="PRTase-like"/>
</dbReference>
<comment type="subunit">
    <text evidence="6">Homodimer.</text>
</comment>
<feature type="domain" description="Phosphoribosyltransferase" evidence="7">
    <location>
        <begin position="46"/>
        <end position="161"/>
    </location>
</feature>
<dbReference type="Gene3D" id="3.40.50.2020">
    <property type="match status" value="1"/>
</dbReference>
<dbReference type="PANTHER" id="PTHR19278:SF9">
    <property type="entry name" value="URIDINE 5'-MONOPHOSPHATE SYNTHASE"/>
    <property type="match status" value="1"/>
</dbReference>
<evidence type="ECO:0000256" key="1">
    <source>
        <dbReference type="ARBA" id="ARBA00004889"/>
    </source>
</evidence>
<comment type="cofactor">
    <cofactor evidence="6">
        <name>Mg(2+)</name>
        <dbReference type="ChEBI" id="CHEBI:18420"/>
    </cofactor>
</comment>
<dbReference type="AlphaFoldDB" id="A0A1F6CMU9"/>
<evidence type="ECO:0000256" key="4">
    <source>
        <dbReference type="ARBA" id="ARBA00022679"/>
    </source>
</evidence>
<dbReference type="InterPro" id="IPR023031">
    <property type="entry name" value="OPRT"/>
</dbReference>
<comment type="caution">
    <text evidence="8">The sequence shown here is derived from an EMBL/GenBank/DDBJ whole genome shotgun (WGS) entry which is preliminary data.</text>
</comment>
<feature type="binding site" description="in other chain" evidence="6">
    <location>
        <position position="97"/>
    </location>
    <ligand>
        <name>5-phospho-alpha-D-ribose 1-diphosphate</name>
        <dbReference type="ChEBI" id="CHEBI:58017"/>
        <note>ligand shared between dimeric partners</note>
    </ligand>
</feature>
<accession>A0A1F6CMU9</accession>
<keyword evidence="6" id="KW-0460">Magnesium</keyword>
<dbReference type="STRING" id="1798482.A2763_00550"/>
<keyword evidence="3 6" id="KW-0328">Glycosyltransferase</keyword>
<evidence type="ECO:0000313" key="9">
    <source>
        <dbReference type="Proteomes" id="UP000178370"/>
    </source>
</evidence>
<dbReference type="GO" id="GO:0044205">
    <property type="term" value="P:'de novo' UMP biosynthetic process"/>
    <property type="evidence" value="ECO:0007669"/>
    <property type="project" value="UniProtKB-UniRule"/>
</dbReference>
<evidence type="ECO:0000259" key="7">
    <source>
        <dbReference type="Pfam" id="PF00156"/>
    </source>
</evidence>
<dbReference type="EC" id="2.4.2.10" evidence="2 6"/>
<dbReference type="GO" id="GO:0019856">
    <property type="term" value="P:pyrimidine nucleobase biosynthetic process"/>
    <property type="evidence" value="ECO:0007669"/>
    <property type="project" value="TreeGrafter"/>
</dbReference>
<protein>
    <recommendedName>
        <fullName evidence="2 6">Orotate phosphoribosyltransferase</fullName>
        <shortName evidence="6">OPRT</shortName>
        <shortName evidence="6">OPRTase</shortName>
        <ecNumber evidence="2 6">2.4.2.10</ecNumber>
    </recommendedName>
</protein>
<dbReference type="InterPro" id="IPR000836">
    <property type="entry name" value="PRTase_dom"/>
</dbReference>
<evidence type="ECO:0000256" key="2">
    <source>
        <dbReference type="ARBA" id="ARBA00011971"/>
    </source>
</evidence>
<comment type="pathway">
    <text evidence="1 6">Pyrimidine metabolism; UMP biosynthesis via de novo pathway; UMP from orotate: step 1/2.</text>
</comment>
<dbReference type="GO" id="GO:0004588">
    <property type="term" value="F:orotate phosphoribosyltransferase activity"/>
    <property type="evidence" value="ECO:0007669"/>
    <property type="project" value="UniProtKB-UniRule"/>
</dbReference>
<gene>
    <name evidence="6" type="primary">pyrE</name>
    <name evidence="8" type="ORF">A2763_00550</name>
</gene>
<dbReference type="EMBL" id="MFKV01000017">
    <property type="protein sequence ID" value="OGG50192.1"/>
    <property type="molecule type" value="Genomic_DNA"/>
</dbReference>
<comment type="caution">
    <text evidence="6">Lacks conserved residue(s) required for the propagation of feature annotation.</text>
</comment>
<keyword evidence="4 6" id="KW-0808">Transferase</keyword>
<dbReference type="Proteomes" id="UP000178370">
    <property type="component" value="Unassembled WGS sequence"/>
</dbReference>
<organism evidence="8 9">
    <name type="scientific">Candidatus Kaiserbacteria bacterium RIFCSPHIGHO2_01_FULL_54_36</name>
    <dbReference type="NCBI Taxonomy" id="1798482"/>
    <lineage>
        <taxon>Bacteria</taxon>
        <taxon>Candidatus Kaiseribacteriota</taxon>
    </lineage>
</organism>
<dbReference type="CDD" id="cd06223">
    <property type="entry name" value="PRTases_typeI"/>
    <property type="match status" value="1"/>
</dbReference>
<reference evidence="8 9" key="1">
    <citation type="journal article" date="2016" name="Nat. Commun.">
        <title>Thousands of microbial genomes shed light on interconnected biogeochemical processes in an aquifer system.</title>
        <authorList>
            <person name="Anantharaman K."/>
            <person name="Brown C.T."/>
            <person name="Hug L.A."/>
            <person name="Sharon I."/>
            <person name="Castelle C.J."/>
            <person name="Probst A.J."/>
            <person name="Thomas B.C."/>
            <person name="Singh A."/>
            <person name="Wilkins M.J."/>
            <person name="Karaoz U."/>
            <person name="Brodie E.L."/>
            <person name="Williams K.H."/>
            <person name="Hubbard S.S."/>
            <person name="Banfield J.F."/>
        </authorList>
    </citation>
    <scope>NUCLEOTIDE SEQUENCE [LARGE SCALE GENOMIC DNA]</scope>
</reference>
<sequence length="209" mass="22721">MTEDEVLELLQKVGAFRSGHFVFTSGRHSDAYVLKDAMYAHTRETSQVCREMAERFKDAGIEAVIGPAIGAAILSQWTAYHLCELTGRDVYGVYADKDGQGGFIIKRGYDQVIKGKKTLIVEDLTTTGGSIKKVVEAARSAGADVVGAIAIVNRGHVKQEDVGSPPRFEQLLNVELDSWEASECDLCKTDIPVSTDVGHGKEFLAKRAS</sequence>
<dbReference type="SUPFAM" id="SSF53271">
    <property type="entry name" value="PRTase-like"/>
    <property type="match status" value="1"/>
</dbReference>
<evidence type="ECO:0000256" key="5">
    <source>
        <dbReference type="ARBA" id="ARBA00022975"/>
    </source>
</evidence>
<feature type="binding site" evidence="6">
    <location>
        <position position="154"/>
    </location>
    <ligand>
        <name>orotate</name>
        <dbReference type="ChEBI" id="CHEBI:30839"/>
    </ligand>
</feature>
<dbReference type="HAMAP" id="MF_01208">
    <property type="entry name" value="PyrE"/>
    <property type="match status" value="1"/>
</dbReference>
<proteinExistence type="inferred from homology"/>
<keyword evidence="5 6" id="KW-0665">Pyrimidine biosynthesis</keyword>
<dbReference type="PANTHER" id="PTHR19278">
    <property type="entry name" value="OROTATE PHOSPHORIBOSYLTRANSFERASE"/>
    <property type="match status" value="1"/>
</dbReference>
<comment type="function">
    <text evidence="6">Catalyzes the transfer of a ribosyl phosphate group from 5-phosphoribose 1-diphosphate to orotate, leading to the formation of orotidine monophosphate (OMP).</text>
</comment>
<evidence type="ECO:0000256" key="3">
    <source>
        <dbReference type="ARBA" id="ARBA00022676"/>
    </source>
</evidence>
<dbReference type="GO" id="GO:0000287">
    <property type="term" value="F:magnesium ion binding"/>
    <property type="evidence" value="ECO:0007669"/>
    <property type="project" value="UniProtKB-UniRule"/>
</dbReference>
<dbReference type="UniPathway" id="UPA00070">
    <property type="reaction ID" value="UER00119"/>
</dbReference>
<comment type="similarity">
    <text evidence="6">Belongs to the purine/pyrimidine phosphoribosyltransferase family. PyrE subfamily.</text>
</comment>
<name>A0A1F6CMU9_9BACT</name>
<feature type="binding site" description="in other chain" evidence="6">
    <location>
        <begin position="122"/>
        <end position="130"/>
    </location>
    <ligand>
        <name>5-phospho-alpha-D-ribose 1-diphosphate</name>
        <dbReference type="ChEBI" id="CHEBI:58017"/>
        <note>ligand shared between dimeric partners</note>
    </ligand>
</feature>
<feature type="binding site" evidence="6">
    <location>
        <position position="126"/>
    </location>
    <ligand>
        <name>orotate</name>
        <dbReference type="ChEBI" id="CHEBI:30839"/>
    </ligand>
</feature>
<evidence type="ECO:0000313" key="8">
    <source>
        <dbReference type="EMBL" id="OGG50192.1"/>
    </source>
</evidence>